<keyword evidence="7 9" id="KW-0496">Mitochondrion</keyword>
<reference evidence="11" key="1">
    <citation type="journal article" date="2023" name="Mol. Phylogenet. Evol.">
        <title>Genome-scale phylogeny and comparative genomics of the fungal order Sordariales.</title>
        <authorList>
            <person name="Hensen N."/>
            <person name="Bonometti L."/>
            <person name="Westerberg I."/>
            <person name="Brannstrom I.O."/>
            <person name="Guillou S."/>
            <person name="Cros-Aarteil S."/>
            <person name="Calhoun S."/>
            <person name="Haridas S."/>
            <person name="Kuo A."/>
            <person name="Mondo S."/>
            <person name="Pangilinan J."/>
            <person name="Riley R."/>
            <person name="LaButti K."/>
            <person name="Andreopoulos B."/>
            <person name="Lipzen A."/>
            <person name="Chen C."/>
            <person name="Yan M."/>
            <person name="Daum C."/>
            <person name="Ng V."/>
            <person name="Clum A."/>
            <person name="Steindorff A."/>
            <person name="Ohm R.A."/>
            <person name="Martin F."/>
            <person name="Silar P."/>
            <person name="Natvig D.O."/>
            <person name="Lalanne C."/>
            <person name="Gautier V."/>
            <person name="Ament-Velasquez S.L."/>
            <person name="Kruys A."/>
            <person name="Hutchinson M.I."/>
            <person name="Powell A.J."/>
            <person name="Barry K."/>
            <person name="Miller A.N."/>
            <person name="Grigoriev I.V."/>
            <person name="Debuchy R."/>
            <person name="Gladieux P."/>
            <person name="Hiltunen Thoren M."/>
            <person name="Johannesson H."/>
        </authorList>
    </citation>
    <scope>NUCLEOTIDE SEQUENCE</scope>
    <source>
        <strain evidence="11">CBS 141.50</strain>
    </source>
</reference>
<feature type="transmembrane region" description="Helical" evidence="9">
    <location>
        <begin position="31"/>
        <end position="53"/>
    </location>
</feature>
<evidence type="ECO:0000313" key="12">
    <source>
        <dbReference type="Proteomes" id="UP001302676"/>
    </source>
</evidence>
<keyword evidence="5 9" id="KW-0812">Transmembrane</keyword>
<dbReference type="AlphaFoldDB" id="A0AAN6VAR3"/>
<accession>A0AAN6VAR3</accession>
<gene>
    <name evidence="11" type="ORF">C8A04DRAFT_24426</name>
</gene>
<evidence type="ECO:0000256" key="1">
    <source>
        <dbReference type="ARBA" id="ARBA00003064"/>
    </source>
</evidence>
<feature type="domain" description="Cytochrome c oxidase assembly factor 3 mitochondrial coiled-coil" evidence="10">
    <location>
        <begin position="19"/>
        <end position="59"/>
    </location>
</feature>
<evidence type="ECO:0000259" key="10">
    <source>
        <dbReference type="Pfam" id="PF09813"/>
    </source>
</evidence>
<comment type="subunit">
    <text evidence="4 9">Component of 250-400 kDa complexes called cytochrome oxidase assembly intermediates or COA complexes.</text>
</comment>
<comment type="caution">
    <text evidence="11">The sequence shown here is derived from an EMBL/GenBank/DDBJ whole genome shotgun (WGS) entry which is preliminary data.</text>
</comment>
<keyword evidence="12" id="KW-1185">Reference proteome</keyword>
<organism evidence="11 12">
    <name type="scientific">Dichotomopilus funicola</name>
    <dbReference type="NCBI Taxonomy" id="1934379"/>
    <lineage>
        <taxon>Eukaryota</taxon>
        <taxon>Fungi</taxon>
        <taxon>Dikarya</taxon>
        <taxon>Ascomycota</taxon>
        <taxon>Pezizomycotina</taxon>
        <taxon>Sordariomycetes</taxon>
        <taxon>Sordariomycetidae</taxon>
        <taxon>Sordariales</taxon>
        <taxon>Chaetomiaceae</taxon>
        <taxon>Dichotomopilus</taxon>
    </lineage>
</organism>
<evidence type="ECO:0000313" key="11">
    <source>
        <dbReference type="EMBL" id="KAK4147867.1"/>
    </source>
</evidence>
<dbReference type="RefSeq" id="XP_062641238.1">
    <property type="nucleotide sequence ID" value="XM_062779143.1"/>
</dbReference>
<dbReference type="GO" id="GO:0005743">
    <property type="term" value="C:mitochondrial inner membrane"/>
    <property type="evidence" value="ECO:0007669"/>
    <property type="project" value="UniProtKB-UniRule"/>
</dbReference>
<keyword evidence="8 9" id="KW-0472">Membrane</keyword>
<dbReference type="Proteomes" id="UP001302676">
    <property type="component" value="Unassembled WGS sequence"/>
</dbReference>
<evidence type="ECO:0000256" key="5">
    <source>
        <dbReference type="ARBA" id="ARBA00022692"/>
    </source>
</evidence>
<dbReference type="Pfam" id="PF09813">
    <property type="entry name" value="Coa3_cc"/>
    <property type="match status" value="1"/>
</dbReference>
<dbReference type="EMBL" id="MU853555">
    <property type="protein sequence ID" value="KAK4147867.1"/>
    <property type="molecule type" value="Genomic_DNA"/>
</dbReference>
<dbReference type="InterPro" id="IPR018628">
    <property type="entry name" value="Coa3_CC"/>
</dbReference>
<evidence type="ECO:0000256" key="6">
    <source>
        <dbReference type="ARBA" id="ARBA00022989"/>
    </source>
</evidence>
<keyword evidence="6 9" id="KW-1133">Transmembrane helix</keyword>
<dbReference type="PANTHER" id="PTHR15642:SF3">
    <property type="entry name" value="CYTOCHROME C OXIDASE ASSEMBLY FACTOR 3 HOMOLOG, MITOCHONDRIAL"/>
    <property type="match status" value="1"/>
</dbReference>
<reference evidence="11" key="2">
    <citation type="submission" date="2023-05" db="EMBL/GenBank/DDBJ databases">
        <authorList>
            <consortium name="Lawrence Berkeley National Laboratory"/>
            <person name="Steindorff A."/>
            <person name="Hensen N."/>
            <person name="Bonometti L."/>
            <person name="Westerberg I."/>
            <person name="Brannstrom I.O."/>
            <person name="Guillou S."/>
            <person name="Cros-Aarteil S."/>
            <person name="Calhoun S."/>
            <person name="Haridas S."/>
            <person name="Kuo A."/>
            <person name="Mondo S."/>
            <person name="Pangilinan J."/>
            <person name="Riley R."/>
            <person name="Labutti K."/>
            <person name="Andreopoulos B."/>
            <person name="Lipzen A."/>
            <person name="Chen C."/>
            <person name="Yanf M."/>
            <person name="Daum C."/>
            <person name="Ng V."/>
            <person name="Clum A."/>
            <person name="Ohm R."/>
            <person name="Martin F."/>
            <person name="Silar P."/>
            <person name="Natvig D."/>
            <person name="Lalanne C."/>
            <person name="Gautier V."/>
            <person name="Ament-Velasquez S.L."/>
            <person name="Kruys A."/>
            <person name="Hutchinson M.I."/>
            <person name="Powell A.J."/>
            <person name="Barry K."/>
            <person name="Miller A.N."/>
            <person name="Grigoriev I.V."/>
            <person name="Debuchy R."/>
            <person name="Gladieux P."/>
            <person name="Thoren M.H."/>
            <person name="Johannesson H."/>
        </authorList>
    </citation>
    <scope>NUCLEOTIDE SEQUENCE</scope>
    <source>
        <strain evidence="11">CBS 141.50</strain>
    </source>
</reference>
<evidence type="ECO:0000256" key="7">
    <source>
        <dbReference type="ARBA" id="ARBA00023128"/>
    </source>
</evidence>
<comment type="similarity">
    <text evidence="3 9">Belongs to the COA3 family.</text>
</comment>
<dbReference type="GeneID" id="87815756"/>
<evidence type="ECO:0000256" key="4">
    <source>
        <dbReference type="ARBA" id="ARBA00011351"/>
    </source>
</evidence>
<dbReference type="GO" id="GO:0033617">
    <property type="term" value="P:mitochondrial respiratory chain complex IV assembly"/>
    <property type="evidence" value="ECO:0007669"/>
    <property type="project" value="UniProtKB-UniRule"/>
</dbReference>
<comment type="subcellular location">
    <subcellularLocation>
        <location evidence="2">Mitochondrion membrane</location>
        <topology evidence="2">Single-pass membrane protein</topology>
    </subcellularLocation>
</comment>
<evidence type="ECO:0000256" key="3">
    <source>
        <dbReference type="ARBA" id="ARBA00007035"/>
    </source>
</evidence>
<proteinExistence type="inferred from homology"/>
<sequence>MVFPRSSYYDSRNRQSAALIRARRPYLVKNAVVGLSVSAIAIGIWAYTIHAIGQDEFDDVKVPDVAVKPAPQTGKK</sequence>
<protein>
    <recommendedName>
        <fullName evidence="9">Cytochrome c oxidase assembly factor 3</fullName>
    </recommendedName>
</protein>
<dbReference type="PANTHER" id="PTHR15642">
    <property type="entry name" value="CYTOCHROME C OXIDASE ASSEMBLY FACTOR 3, MITOCHONDRIAL"/>
    <property type="match status" value="1"/>
</dbReference>
<comment type="function">
    <text evidence="1 9">Required for assembly of cytochrome c oxidase (complex IV).</text>
</comment>
<dbReference type="InterPro" id="IPR041752">
    <property type="entry name" value="Coa3"/>
</dbReference>
<evidence type="ECO:0000256" key="8">
    <source>
        <dbReference type="ARBA" id="ARBA00023136"/>
    </source>
</evidence>
<name>A0AAN6VAR3_9PEZI</name>
<evidence type="ECO:0000256" key="2">
    <source>
        <dbReference type="ARBA" id="ARBA00004304"/>
    </source>
</evidence>
<keyword evidence="9" id="KW-0999">Mitochondrion inner membrane</keyword>
<evidence type="ECO:0000256" key="9">
    <source>
        <dbReference type="RuleBase" id="RU367056"/>
    </source>
</evidence>